<evidence type="ECO:0000259" key="3">
    <source>
        <dbReference type="Pfam" id="PF25480"/>
    </source>
</evidence>
<comment type="caution">
    <text evidence="4">The sequence shown here is derived from an EMBL/GenBank/DDBJ whole genome shotgun (WGS) entry which is preliminary data.</text>
</comment>
<proteinExistence type="predicted"/>
<dbReference type="SUPFAM" id="SSF55753">
    <property type="entry name" value="Actin depolymerizing proteins"/>
    <property type="match status" value="6"/>
</dbReference>
<dbReference type="GO" id="GO:0051015">
    <property type="term" value="F:actin filament binding"/>
    <property type="evidence" value="ECO:0007669"/>
    <property type="project" value="InterPro"/>
</dbReference>
<dbReference type="Proteomes" id="UP001314205">
    <property type="component" value="Unassembled WGS sequence"/>
</dbReference>
<dbReference type="GO" id="GO:0008154">
    <property type="term" value="P:actin polymerization or depolymerization"/>
    <property type="evidence" value="ECO:0007669"/>
    <property type="project" value="TreeGrafter"/>
</dbReference>
<evidence type="ECO:0000313" key="5">
    <source>
        <dbReference type="Proteomes" id="UP001314205"/>
    </source>
</evidence>
<evidence type="ECO:0000259" key="2">
    <source>
        <dbReference type="Pfam" id="PF00626"/>
    </source>
</evidence>
<gene>
    <name evidence="4" type="ORF">PARMNEM_LOCUS11874</name>
</gene>
<dbReference type="Gene3D" id="3.40.20.10">
    <property type="entry name" value="Severin"/>
    <property type="match status" value="6"/>
</dbReference>
<dbReference type="Pfam" id="PF25480">
    <property type="entry name" value="DUF7904"/>
    <property type="match status" value="1"/>
</dbReference>
<dbReference type="GO" id="GO:0051016">
    <property type="term" value="P:barbed-end actin filament capping"/>
    <property type="evidence" value="ECO:0007669"/>
    <property type="project" value="TreeGrafter"/>
</dbReference>
<reference evidence="4 5" key="1">
    <citation type="submission" date="2023-11" db="EMBL/GenBank/DDBJ databases">
        <authorList>
            <person name="Hedman E."/>
            <person name="Englund M."/>
            <person name="Stromberg M."/>
            <person name="Nyberg Akerstrom W."/>
            <person name="Nylinder S."/>
            <person name="Jareborg N."/>
            <person name="Kallberg Y."/>
            <person name="Kronander E."/>
        </authorList>
    </citation>
    <scope>NUCLEOTIDE SEQUENCE [LARGE SCALE GENOMIC DNA]</scope>
</reference>
<organism evidence="4 5">
    <name type="scientific">Parnassius mnemosyne</name>
    <name type="common">clouded apollo</name>
    <dbReference type="NCBI Taxonomy" id="213953"/>
    <lineage>
        <taxon>Eukaryota</taxon>
        <taxon>Metazoa</taxon>
        <taxon>Ecdysozoa</taxon>
        <taxon>Arthropoda</taxon>
        <taxon>Hexapoda</taxon>
        <taxon>Insecta</taxon>
        <taxon>Pterygota</taxon>
        <taxon>Neoptera</taxon>
        <taxon>Endopterygota</taxon>
        <taxon>Lepidoptera</taxon>
        <taxon>Glossata</taxon>
        <taxon>Ditrysia</taxon>
        <taxon>Papilionoidea</taxon>
        <taxon>Papilionidae</taxon>
        <taxon>Parnassiinae</taxon>
        <taxon>Parnassini</taxon>
        <taxon>Parnassius</taxon>
        <taxon>Driopa</taxon>
    </lineage>
</organism>
<dbReference type="Pfam" id="PF00626">
    <property type="entry name" value="Gelsolin"/>
    <property type="match status" value="3"/>
</dbReference>
<accession>A0AAV1LCB3</accession>
<evidence type="ECO:0000256" key="1">
    <source>
        <dbReference type="ARBA" id="ARBA00022737"/>
    </source>
</evidence>
<dbReference type="PANTHER" id="PTHR11977:SF123">
    <property type="entry name" value="GELSOLIN"/>
    <property type="match status" value="1"/>
</dbReference>
<evidence type="ECO:0000313" key="4">
    <source>
        <dbReference type="EMBL" id="CAK1591699.1"/>
    </source>
</evidence>
<dbReference type="FunFam" id="3.40.20.10:FF:000002">
    <property type="entry name" value="Gelsolin"/>
    <property type="match status" value="1"/>
</dbReference>
<dbReference type="InterPro" id="IPR029006">
    <property type="entry name" value="ADF-H/Gelsolin-like_dom_sf"/>
</dbReference>
<feature type="domain" description="Gelsolin-like" evidence="2">
    <location>
        <begin position="534"/>
        <end position="600"/>
    </location>
</feature>
<feature type="domain" description="DUF7904" evidence="3">
    <location>
        <begin position="397"/>
        <end position="490"/>
    </location>
</feature>
<dbReference type="GO" id="GO:0005546">
    <property type="term" value="F:phosphatidylinositol-4,5-bisphosphate binding"/>
    <property type="evidence" value="ECO:0007669"/>
    <property type="project" value="TreeGrafter"/>
</dbReference>
<dbReference type="GO" id="GO:0015629">
    <property type="term" value="C:actin cytoskeleton"/>
    <property type="evidence" value="ECO:0007669"/>
    <property type="project" value="TreeGrafter"/>
</dbReference>
<dbReference type="GO" id="GO:0005737">
    <property type="term" value="C:cytoplasm"/>
    <property type="evidence" value="ECO:0007669"/>
    <property type="project" value="TreeGrafter"/>
</dbReference>
<dbReference type="AlphaFoldDB" id="A0AAV1LCB3"/>
<evidence type="ECO:0008006" key="6">
    <source>
        <dbReference type="Google" id="ProtNLM"/>
    </source>
</evidence>
<dbReference type="PRINTS" id="PR00597">
    <property type="entry name" value="GELSOLIN"/>
</dbReference>
<dbReference type="CDD" id="cd11288">
    <property type="entry name" value="gelsolin_S5_like"/>
    <property type="match status" value="1"/>
</dbReference>
<sequence>MEHPAFADAGSGPGIEVWTIENFEPVPLEKKMYGKFYNGDSYIVLKTSGEHNFSYDAHFWIGSNTTQDKKGSAAIWTVTLDDMLGGKAVHHREVQGHESNQFLGYFQPAIRYLEGGNESGFNAVETNAGAEKRLLRLSGCDNMRIEEVPPDSTSLTKNHCFILEVDHDIFVLMPEGAKATQRRKIISVANTLRDDYHNGRATIEIIDEFSSDDDVAVFFEALGSGSKDDLVEDDSTQQTYAREDISAVYLYRVLIGDELDLISLSKPYKQSQLSSAEVYILDTPCTGVYVWLGNELDADIKKDYNDIVQKYLDLKGYPSWVNVTRVTEGNESCNFKQYFHNWDTLNATSIHGLLSETDAGYFSSDADESGAAAKLIGKSATARGFMPDQGEGTFTVTRVSSDEEDVTERIAERPVLYQNDVYTIKYQYSDSNGEDAFVVYVWMGTDAEPTDKQAGLDLASQIEQESEAGVTVVKVPQGKEPKHFLSIFKGNLAIFYGSKDNNYKEENSKKSFDDDGIRLFRVEGTELGVDMRTTQVPESADVLEDDDVYILETPETIYVWHGKESLPEEQETAMAFVKEVFGEDKEIVTLEQGEETDEFWESLGGVPEEKEDAAGWRLVVNRRMTTPHTLTAVTVSVTGKIGFEDLPPDFTQQDLSDDGVYILDAGEELYFWRGKNTPERVKMAKNEIIQEYIADDGLGRTVDTAIVMSVKQGKEPVVFKKLFPSWEDDMWENQTSYEDIKNKTKAANSN</sequence>
<dbReference type="GO" id="GO:0051014">
    <property type="term" value="P:actin filament severing"/>
    <property type="evidence" value="ECO:0007669"/>
    <property type="project" value="TreeGrafter"/>
</dbReference>
<dbReference type="PANTHER" id="PTHR11977">
    <property type="entry name" value="VILLIN"/>
    <property type="match status" value="1"/>
</dbReference>
<dbReference type="CDD" id="cd11290">
    <property type="entry name" value="gelsolin_S1_like"/>
    <property type="match status" value="1"/>
</dbReference>
<feature type="domain" description="Gelsolin-like" evidence="2">
    <location>
        <begin position="23"/>
        <end position="103"/>
    </location>
</feature>
<keyword evidence="5" id="KW-1185">Reference proteome</keyword>
<dbReference type="SMART" id="SM00262">
    <property type="entry name" value="GEL"/>
    <property type="match status" value="6"/>
</dbReference>
<keyword evidence="1" id="KW-0677">Repeat</keyword>
<dbReference type="InterPro" id="IPR057226">
    <property type="entry name" value="DUF7904"/>
</dbReference>
<dbReference type="InterPro" id="IPR007123">
    <property type="entry name" value="Gelsolin-like_dom"/>
</dbReference>
<protein>
    <recommendedName>
        <fullName evidence="6">Gelsolin</fullName>
    </recommendedName>
</protein>
<feature type="domain" description="Gelsolin-like" evidence="2">
    <location>
        <begin position="647"/>
        <end position="719"/>
    </location>
</feature>
<name>A0AAV1LCB3_9NEOP</name>
<dbReference type="EMBL" id="CAVLGL010000087">
    <property type="protein sequence ID" value="CAK1591699.1"/>
    <property type="molecule type" value="Genomic_DNA"/>
</dbReference>
<dbReference type="InterPro" id="IPR007122">
    <property type="entry name" value="Villin/Gelsolin"/>
</dbReference>